<name>A0A0F8UDR8_9EURO</name>
<evidence type="ECO:0000313" key="2">
    <source>
        <dbReference type="Proteomes" id="UP000034947"/>
    </source>
</evidence>
<dbReference type="AlphaFoldDB" id="A0A0F8UDR8"/>
<dbReference type="Proteomes" id="UP000034947">
    <property type="component" value="Unassembled WGS sequence"/>
</dbReference>
<dbReference type="OrthoDB" id="288942at2759"/>
<protein>
    <submittedName>
        <fullName evidence="1">Uncharacterized protein</fullName>
    </submittedName>
</protein>
<organism evidence="1 2">
    <name type="scientific">Aspergillus ochraceoroseus</name>
    <dbReference type="NCBI Taxonomy" id="138278"/>
    <lineage>
        <taxon>Eukaryota</taxon>
        <taxon>Fungi</taxon>
        <taxon>Dikarya</taxon>
        <taxon>Ascomycota</taxon>
        <taxon>Pezizomycotina</taxon>
        <taxon>Eurotiomycetes</taxon>
        <taxon>Eurotiomycetidae</taxon>
        <taxon>Eurotiales</taxon>
        <taxon>Aspergillaceae</taxon>
        <taxon>Aspergillus</taxon>
        <taxon>Aspergillus subgen. Nidulantes</taxon>
    </lineage>
</organism>
<dbReference type="VEuPathDB" id="FungiDB:P175DRAFT_0502593"/>
<reference evidence="1 2" key="1">
    <citation type="submission" date="2015-02" db="EMBL/GenBank/DDBJ databases">
        <title>Draft Genome Sequences of Two Closely-Related Aflatoxigenic Aspergillus Species Obtained from the Cote d'Ivoire.</title>
        <authorList>
            <person name="Moore G.G."/>
            <person name="Beltz S.B."/>
            <person name="Mack B.M."/>
        </authorList>
    </citation>
    <scope>NUCLEOTIDE SEQUENCE [LARGE SCALE GENOMIC DNA]</scope>
    <source>
        <strain evidence="1 2">SRRC1432</strain>
    </source>
</reference>
<dbReference type="EMBL" id="JYKN01002044">
    <property type="protein sequence ID" value="KKK17904.1"/>
    <property type="molecule type" value="Genomic_DNA"/>
</dbReference>
<sequence>MAEPTLHPPDFSSYLDQSQSPLFSILPAEIRSEIFTYALSGFEDTGRLYSRETYWTRPGYSAPHRTCTDLLRTCKRVYLESWFMPFACAEHAFYLTARDRAPGQLPRDRFAQFLKIIHDNHGEVETGRIRIFAQLYVLEPGGEIGDIMNMKHFHPRSITVTLRYTDFWHWEENAPLYVDSKWVNVMRLPDSVTSFTVDFESLERRKAEVDIISTLAAESWFFQRDDGAVLTAKRSDIKISTWTGSSMLGSARWIKYEARPGQLDYYIASVTWHLDSRPEVDWSKPRPELTLPQDFVQVTPPPTPWITIGERDMRSVGIRLDTPVEQAIAAVRNHRRRRLGLAVEA</sequence>
<accession>A0A0F8UDR8</accession>
<evidence type="ECO:0000313" key="1">
    <source>
        <dbReference type="EMBL" id="KKK17904.1"/>
    </source>
</evidence>
<keyword evidence="2" id="KW-1185">Reference proteome</keyword>
<comment type="caution">
    <text evidence="1">The sequence shown here is derived from an EMBL/GenBank/DDBJ whole genome shotgun (WGS) entry which is preliminary data.</text>
</comment>
<gene>
    <name evidence="1" type="ORF">AOCH_001687</name>
</gene>
<proteinExistence type="predicted"/>